<feature type="region of interest" description="Disordered" evidence="1">
    <location>
        <begin position="167"/>
        <end position="186"/>
    </location>
</feature>
<dbReference type="EnsemblPlants" id="OMERI07G09160.1">
    <property type="protein sequence ID" value="OMERI07G09160.1"/>
    <property type="gene ID" value="OMERI07G09160"/>
</dbReference>
<evidence type="ECO:0000313" key="3">
    <source>
        <dbReference type="Proteomes" id="UP000008021"/>
    </source>
</evidence>
<dbReference type="Gramene" id="OMERI07G09160.1">
    <property type="protein sequence ID" value="OMERI07G09160.1"/>
    <property type="gene ID" value="OMERI07G09160"/>
</dbReference>
<name>A0A0E0EAC3_9ORYZ</name>
<reference evidence="2" key="2">
    <citation type="submission" date="2018-05" db="EMBL/GenBank/DDBJ databases">
        <title>OmerRS3 (Oryza meridionalis Reference Sequence Version 3).</title>
        <authorList>
            <person name="Zhang J."/>
            <person name="Kudrna D."/>
            <person name="Lee S."/>
            <person name="Talag J."/>
            <person name="Welchert J."/>
            <person name="Wing R.A."/>
        </authorList>
    </citation>
    <scope>NUCLEOTIDE SEQUENCE [LARGE SCALE GENOMIC DNA]</scope>
    <source>
        <strain evidence="2">cv. OR44</strain>
    </source>
</reference>
<evidence type="ECO:0000313" key="2">
    <source>
        <dbReference type="EnsemblPlants" id="OMERI07G09160.1"/>
    </source>
</evidence>
<dbReference type="Proteomes" id="UP000008021">
    <property type="component" value="Chromosome 7"/>
</dbReference>
<protein>
    <submittedName>
        <fullName evidence="2">Uncharacterized protein</fullName>
    </submittedName>
</protein>
<dbReference type="AlphaFoldDB" id="A0A0E0EAC3"/>
<reference evidence="2" key="1">
    <citation type="submission" date="2015-04" db="UniProtKB">
        <authorList>
            <consortium name="EnsemblPlants"/>
        </authorList>
    </citation>
    <scope>IDENTIFICATION</scope>
</reference>
<proteinExistence type="predicted"/>
<evidence type="ECO:0000256" key="1">
    <source>
        <dbReference type="SAM" id="MobiDB-lite"/>
    </source>
</evidence>
<keyword evidence="3" id="KW-1185">Reference proteome</keyword>
<dbReference type="HOGENOM" id="CLU_1456652_0_0_1"/>
<sequence length="186" mass="20303">MAGLVGRPLLVSCRASHLVRASRTATFRTLGRSALHREAVAVGLVTSGRGAEEHGEVSSGSGRASGWVASVFQAWSGLSCRCVTTGRERERPVALDRWRWAVASGWPRRAASSAPRRAEHWAGRHQTWLSFASGNHRRRWLELNPDQKLNCLGELLILGEGAAARSSPKQDSAWRGQPRSCTLGTR</sequence>
<accession>A0A0E0EAC3</accession>
<organism evidence="2">
    <name type="scientific">Oryza meridionalis</name>
    <dbReference type="NCBI Taxonomy" id="40149"/>
    <lineage>
        <taxon>Eukaryota</taxon>
        <taxon>Viridiplantae</taxon>
        <taxon>Streptophyta</taxon>
        <taxon>Embryophyta</taxon>
        <taxon>Tracheophyta</taxon>
        <taxon>Spermatophyta</taxon>
        <taxon>Magnoliopsida</taxon>
        <taxon>Liliopsida</taxon>
        <taxon>Poales</taxon>
        <taxon>Poaceae</taxon>
        <taxon>BOP clade</taxon>
        <taxon>Oryzoideae</taxon>
        <taxon>Oryzeae</taxon>
        <taxon>Oryzinae</taxon>
        <taxon>Oryza</taxon>
    </lineage>
</organism>